<dbReference type="GeneID" id="84806906"/>
<dbReference type="STRING" id="521095.Apar_0965"/>
<sequence>MNCLTSFENSLLLDVTSPCAYSADIKPAYNGARRTYAPELCHDFATTFVRCAAGVIAHVKPAALFSFASHKSCSSCISPICTDSTLRTFLCNATHELSLFGVTLLATSAISCGKVSFVAYRSELVEDILAKPEHREFLATFGHSTESVQTLMKSMRSRIFAFHVRKAVFPHEIGLVLGYPLADVQGFMNGQSELFTGAWKVYDNTEETRSRLEQLKDVENHCKLRFYQGESLAQILSSYGNAEKYRVA</sequence>
<dbReference type="EMBL" id="CP001721">
    <property type="protein sequence ID" value="ACV51394.1"/>
    <property type="molecule type" value="Genomic_DNA"/>
</dbReference>
<dbReference type="RefSeq" id="WP_012809051.1">
    <property type="nucleotide sequence ID" value="NC_013203.1"/>
</dbReference>
<accession>C8W7F4</accession>
<gene>
    <name evidence="1" type="ordered locus">Apar_0965</name>
</gene>
<dbReference type="AlphaFoldDB" id="C8W7F4"/>
<evidence type="ECO:0000313" key="1">
    <source>
        <dbReference type="EMBL" id="ACV51394.1"/>
    </source>
</evidence>
<proteinExistence type="predicted"/>
<dbReference type="InterPro" id="IPR024523">
    <property type="entry name" value="DUF3793"/>
</dbReference>
<protein>
    <submittedName>
        <fullName evidence="1">Uncharacterized protein</fullName>
    </submittedName>
</protein>
<dbReference type="Proteomes" id="UP000000960">
    <property type="component" value="Chromosome"/>
</dbReference>
<dbReference type="OrthoDB" id="5393676at2"/>
<dbReference type="HOGENOM" id="CLU_080981_1_0_11"/>
<dbReference type="Pfam" id="PF12672">
    <property type="entry name" value="DUF3793"/>
    <property type="match status" value="1"/>
</dbReference>
<dbReference type="KEGG" id="apv:Apar_0965"/>
<reference evidence="1 2" key="1">
    <citation type="journal article" date="2009" name="Stand. Genomic Sci.">
        <title>Complete genome sequence of Atopobium parvulum type strain (IPP 1246).</title>
        <authorList>
            <person name="Copeland A."/>
            <person name="Sikorski J."/>
            <person name="Lapidus A."/>
            <person name="Nolan M."/>
            <person name="Del Rio T.G."/>
            <person name="Lucas S."/>
            <person name="Chen F."/>
            <person name="Tice H."/>
            <person name="Pitluck S."/>
            <person name="Cheng J.F."/>
            <person name="Pukall R."/>
            <person name="Chertkov O."/>
            <person name="Brettin T."/>
            <person name="Han C."/>
            <person name="Detter J.C."/>
            <person name="Kuske C."/>
            <person name="Bruce D."/>
            <person name="Goodwin L."/>
            <person name="Ivanova N."/>
            <person name="Mavromatis K."/>
            <person name="Mikhailova N."/>
            <person name="Chen A."/>
            <person name="Palaniappan K."/>
            <person name="Chain P."/>
            <person name="Rohde M."/>
            <person name="Goker M."/>
            <person name="Bristow J."/>
            <person name="Eisen J.A."/>
            <person name="Markowitz V."/>
            <person name="Hugenholtz P."/>
            <person name="Kyrpides N.C."/>
            <person name="Klenk H.P."/>
            <person name="Detter J.C."/>
        </authorList>
    </citation>
    <scope>NUCLEOTIDE SEQUENCE [LARGE SCALE GENOMIC DNA]</scope>
    <source>
        <strain evidence="2">ATCC 33793 / DSM 20469 / CCUG 32760 / JCM 10300 / KCTC 3663 / VPI 0546 / 1246</strain>
    </source>
</reference>
<name>C8W7F4_LANP1</name>
<evidence type="ECO:0000313" key="2">
    <source>
        <dbReference type="Proteomes" id="UP000000960"/>
    </source>
</evidence>
<organism evidence="1 2">
    <name type="scientific">Lancefieldella parvula (strain ATCC 33793 / DSM 20469 / CCUG 32760 / JCM 10300 / KCTC 3663 / VPI 0546 / 1246)</name>
    <name type="common">Atopobium parvulum</name>
    <dbReference type="NCBI Taxonomy" id="521095"/>
    <lineage>
        <taxon>Bacteria</taxon>
        <taxon>Bacillati</taxon>
        <taxon>Actinomycetota</taxon>
        <taxon>Coriobacteriia</taxon>
        <taxon>Coriobacteriales</taxon>
        <taxon>Atopobiaceae</taxon>
        <taxon>Lancefieldella</taxon>
    </lineage>
</organism>
<keyword evidence="2" id="KW-1185">Reference proteome</keyword>